<evidence type="ECO:0000313" key="6">
    <source>
        <dbReference type="Proteomes" id="UP001396334"/>
    </source>
</evidence>
<dbReference type="CDD" id="cd00590">
    <property type="entry name" value="RRM_SF"/>
    <property type="match status" value="1"/>
</dbReference>
<dbReference type="InterPro" id="IPR012677">
    <property type="entry name" value="Nucleotide-bd_a/b_plait_sf"/>
</dbReference>
<organism evidence="5 6">
    <name type="scientific">Hibiscus sabdariffa</name>
    <name type="common">roselle</name>
    <dbReference type="NCBI Taxonomy" id="183260"/>
    <lineage>
        <taxon>Eukaryota</taxon>
        <taxon>Viridiplantae</taxon>
        <taxon>Streptophyta</taxon>
        <taxon>Embryophyta</taxon>
        <taxon>Tracheophyta</taxon>
        <taxon>Spermatophyta</taxon>
        <taxon>Magnoliopsida</taxon>
        <taxon>eudicotyledons</taxon>
        <taxon>Gunneridae</taxon>
        <taxon>Pentapetalae</taxon>
        <taxon>rosids</taxon>
        <taxon>malvids</taxon>
        <taxon>Malvales</taxon>
        <taxon>Malvaceae</taxon>
        <taxon>Malvoideae</taxon>
        <taxon>Hibiscus</taxon>
    </lineage>
</organism>
<protein>
    <recommendedName>
        <fullName evidence="4">RRM domain-containing protein</fullName>
    </recommendedName>
</protein>
<dbReference type="Gene3D" id="3.30.70.330">
    <property type="match status" value="1"/>
</dbReference>
<feature type="compositionally biased region" description="Acidic residues" evidence="3">
    <location>
        <begin position="217"/>
        <end position="227"/>
    </location>
</feature>
<comment type="caution">
    <text evidence="5">The sequence shown here is derived from an EMBL/GenBank/DDBJ whole genome shotgun (WGS) entry which is preliminary data.</text>
</comment>
<accession>A0ABR2NGE0</accession>
<reference evidence="5 6" key="1">
    <citation type="journal article" date="2024" name="G3 (Bethesda)">
        <title>Genome assembly of Hibiscus sabdariffa L. provides insights into metabolisms of medicinal natural products.</title>
        <authorList>
            <person name="Kim T."/>
        </authorList>
    </citation>
    <scope>NUCLEOTIDE SEQUENCE [LARGE SCALE GENOMIC DNA]</scope>
    <source>
        <strain evidence="5">TK-2024</strain>
        <tissue evidence="5">Old leaves</tissue>
    </source>
</reference>
<dbReference type="InterPro" id="IPR035979">
    <property type="entry name" value="RBD_domain_sf"/>
</dbReference>
<dbReference type="SMART" id="SM00360">
    <property type="entry name" value="RRM"/>
    <property type="match status" value="1"/>
</dbReference>
<dbReference type="InterPro" id="IPR050502">
    <property type="entry name" value="Euk_RNA-bind_prot"/>
</dbReference>
<proteinExistence type="predicted"/>
<evidence type="ECO:0000256" key="2">
    <source>
        <dbReference type="PROSITE-ProRule" id="PRU00176"/>
    </source>
</evidence>
<dbReference type="PANTHER" id="PTHR48025">
    <property type="entry name" value="OS02G0815200 PROTEIN"/>
    <property type="match status" value="1"/>
</dbReference>
<gene>
    <name evidence="5" type="ORF">V6N11_021127</name>
</gene>
<dbReference type="SUPFAM" id="SSF54928">
    <property type="entry name" value="RNA-binding domain, RBD"/>
    <property type="match status" value="1"/>
</dbReference>
<feature type="domain" description="RRM" evidence="4">
    <location>
        <begin position="28"/>
        <end position="105"/>
    </location>
</feature>
<sequence>MMDQQEVGGRLERPKGHLGHKRDWGLGTTLFIENIPRRMQWKGSWHLFARHGEVNRAFIAKKLSRGGKRFGFVSFGMESDASRAMERLIGFDVYGYRLTVKLTNHNINKWRASGKQYRDQINKGEVGPQQLRNNQILRDMNQRELGGEDANRVLNSERATILITTGYSRRIDETVLVEIGSETHEISILELGFKDDTVDPLTQATNAKASMKPQSEDSSESCSESEQEQTSNSGKEMSKGGMERESLNEMGAEKEDMECFEQPFAKVGEGASNDREGETFRVDLADSEDKHHDWAQVGDRCFEAQGDLDTLNSFRELDSEFPLKKTRAAKKFEARGMGSYGKMMIVSRLVKSQRVDVFRFQEMKKITEWSVEEIRKLWPDDKFDFKAVEADGRSGGLVTLWDRNCFTLWQSK</sequence>
<name>A0ABR2NGE0_9ROSI</name>
<dbReference type="EMBL" id="JBBPBN010000150">
    <property type="protein sequence ID" value="KAK8975231.1"/>
    <property type="molecule type" value="Genomic_DNA"/>
</dbReference>
<dbReference type="Proteomes" id="UP001396334">
    <property type="component" value="Unassembled WGS sequence"/>
</dbReference>
<evidence type="ECO:0000256" key="3">
    <source>
        <dbReference type="SAM" id="MobiDB-lite"/>
    </source>
</evidence>
<keyword evidence="6" id="KW-1185">Reference proteome</keyword>
<feature type="compositionally biased region" description="Basic and acidic residues" evidence="3">
    <location>
        <begin position="236"/>
        <end position="254"/>
    </location>
</feature>
<dbReference type="Pfam" id="PF00076">
    <property type="entry name" value="RRM_1"/>
    <property type="match status" value="1"/>
</dbReference>
<dbReference type="PROSITE" id="PS50102">
    <property type="entry name" value="RRM"/>
    <property type="match status" value="1"/>
</dbReference>
<dbReference type="InterPro" id="IPR000504">
    <property type="entry name" value="RRM_dom"/>
</dbReference>
<evidence type="ECO:0000259" key="4">
    <source>
        <dbReference type="PROSITE" id="PS50102"/>
    </source>
</evidence>
<feature type="region of interest" description="Disordered" evidence="3">
    <location>
        <begin position="206"/>
        <end position="255"/>
    </location>
</feature>
<evidence type="ECO:0000256" key="1">
    <source>
        <dbReference type="ARBA" id="ARBA00022884"/>
    </source>
</evidence>
<evidence type="ECO:0000313" key="5">
    <source>
        <dbReference type="EMBL" id="KAK8975231.1"/>
    </source>
</evidence>
<keyword evidence="1 2" id="KW-0694">RNA-binding</keyword>
<dbReference type="PANTHER" id="PTHR48025:SF1">
    <property type="entry name" value="RRM DOMAIN-CONTAINING PROTEIN"/>
    <property type="match status" value="1"/>
</dbReference>